<sequence length="88" mass="9985">MNIYGTAYLVFGFQAVCHCTQENAYYGKRVSKRAMRMKFFAASLVVILAMYLVPFTLLSGVEGPYTALFWAALSAAYLALVWLEQRRD</sequence>
<gene>
    <name evidence="2" type="ORF">Metus_1004</name>
</gene>
<organism evidence="2 3">
    <name type="scientific">Methanosuratincola subterraneus</name>
    <dbReference type="NCBI Taxonomy" id="2593994"/>
    <lineage>
        <taxon>Archaea</taxon>
        <taxon>Thermoproteota</taxon>
        <taxon>Methanosuratincolia</taxon>
        <taxon>Candidatus Methanomethylicales</taxon>
        <taxon>Candidatus Methanomethylicaceae</taxon>
        <taxon>Candidatus Methanosuratincola (ex Vanwonterghem et al. 2016)</taxon>
    </lineage>
</organism>
<evidence type="ECO:0000313" key="2">
    <source>
        <dbReference type="EMBL" id="RWX73030.1"/>
    </source>
</evidence>
<keyword evidence="1" id="KW-0812">Transmembrane</keyword>
<feature type="transmembrane region" description="Helical" evidence="1">
    <location>
        <begin position="65"/>
        <end position="83"/>
    </location>
</feature>
<dbReference type="AlphaFoldDB" id="A0A3S3SR93"/>
<keyword evidence="1" id="KW-0472">Membrane</keyword>
<evidence type="ECO:0000256" key="1">
    <source>
        <dbReference type="SAM" id="Phobius"/>
    </source>
</evidence>
<name>A0A3S3SR93_METS7</name>
<dbReference type="Proteomes" id="UP000288215">
    <property type="component" value="Unassembled WGS sequence"/>
</dbReference>
<keyword evidence="1" id="KW-1133">Transmembrane helix</keyword>
<protein>
    <submittedName>
        <fullName evidence="2">Uncharacterized protein</fullName>
    </submittedName>
</protein>
<feature type="transmembrane region" description="Helical" evidence="1">
    <location>
        <begin position="39"/>
        <end position="59"/>
    </location>
</feature>
<dbReference type="EMBL" id="RXGA01000003">
    <property type="protein sequence ID" value="RWX73030.1"/>
    <property type="molecule type" value="Genomic_DNA"/>
</dbReference>
<comment type="caution">
    <text evidence="2">The sequence shown here is derived from an EMBL/GenBank/DDBJ whole genome shotgun (WGS) entry which is preliminary data.</text>
</comment>
<evidence type="ECO:0000313" key="3">
    <source>
        <dbReference type="Proteomes" id="UP000288215"/>
    </source>
</evidence>
<proteinExistence type="predicted"/>
<accession>A0A3S3SR93</accession>
<reference evidence="2 3" key="1">
    <citation type="submission" date="2018-12" db="EMBL/GenBank/DDBJ databases">
        <title>The complete genome of the methanogenic archaea of the candidate phylum Verstraetearchaeota, obtained from the metagenome of underground thermal water.</title>
        <authorList>
            <person name="Kadnikov V.V."/>
            <person name="Mardanov A.V."/>
            <person name="Beletsky A.V."/>
            <person name="Karnachuk O.V."/>
            <person name="Ravin N.V."/>
        </authorList>
    </citation>
    <scope>NUCLEOTIDE SEQUENCE [LARGE SCALE GENOMIC DNA]</scope>
    <source>
        <strain evidence="2">Ch88</strain>
    </source>
</reference>